<gene>
    <name evidence="1" type="ORF">M422DRAFT_249540</name>
</gene>
<keyword evidence="2" id="KW-1185">Reference proteome</keyword>
<evidence type="ECO:0000313" key="1">
    <source>
        <dbReference type="EMBL" id="KIJ46803.1"/>
    </source>
</evidence>
<dbReference type="HOGENOM" id="CLU_134589_0_0_1"/>
<organism evidence="1 2">
    <name type="scientific">Sphaerobolus stellatus (strain SS14)</name>
    <dbReference type="NCBI Taxonomy" id="990650"/>
    <lineage>
        <taxon>Eukaryota</taxon>
        <taxon>Fungi</taxon>
        <taxon>Dikarya</taxon>
        <taxon>Basidiomycota</taxon>
        <taxon>Agaricomycotina</taxon>
        <taxon>Agaricomycetes</taxon>
        <taxon>Phallomycetidae</taxon>
        <taxon>Geastrales</taxon>
        <taxon>Sphaerobolaceae</taxon>
        <taxon>Sphaerobolus</taxon>
    </lineage>
</organism>
<dbReference type="Proteomes" id="UP000054279">
    <property type="component" value="Unassembled WGS sequence"/>
</dbReference>
<accession>A0A0C9W514</accession>
<protein>
    <submittedName>
        <fullName evidence="1">Uncharacterized protein</fullName>
    </submittedName>
</protein>
<reference evidence="1 2" key="1">
    <citation type="submission" date="2014-06" db="EMBL/GenBank/DDBJ databases">
        <title>Evolutionary Origins and Diversification of the Mycorrhizal Mutualists.</title>
        <authorList>
            <consortium name="DOE Joint Genome Institute"/>
            <consortium name="Mycorrhizal Genomics Consortium"/>
            <person name="Kohler A."/>
            <person name="Kuo A."/>
            <person name="Nagy L.G."/>
            <person name="Floudas D."/>
            <person name="Copeland A."/>
            <person name="Barry K.W."/>
            <person name="Cichocki N."/>
            <person name="Veneault-Fourrey C."/>
            <person name="LaButti K."/>
            <person name="Lindquist E.A."/>
            <person name="Lipzen A."/>
            <person name="Lundell T."/>
            <person name="Morin E."/>
            <person name="Murat C."/>
            <person name="Riley R."/>
            <person name="Ohm R."/>
            <person name="Sun H."/>
            <person name="Tunlid A."/>
            <person name="Henrissat B."/>
            <person name="Grigoriev I.V."/>
            <person name="Hibbett D.S."/>
            <person name="Martin F."/>
        </authorList>
    </citation>
    <scope>NUCLEOTIDE SEQUENCE [LARGE SCALE GENOMIC DNA]</scope>
    <source>
        <strain evidence="1 2">SS14</strain>
    </source>
</reference>
<dbReference type="EMBL" id="KN837105">
    <property type="protein sequence ID" value="KIJ46803.1"/>
    <property type="molecule type" value="Genomic_DNA"/>
</dbReference>
<name>A0A0C9W514_SPHS4</name>
<proteinExistence type="predicted"/>
<dbReference type="OrthoDB" id="2799352at2759"/>
<sequence length="169" mass="19175">MHHVSDDHMHITFEGKTLSIIKWRAALQQLPDDTDTLLKKILLGYEFNLVIPPHTPDIWSSTTPHYSYAMAAAFLPGEHHLLQCYLSQGLLGTVIEGSIIYDHAQIWAIMKTHNQLPEHMFMEGYLLDGGNMVMGIVCILENSSCRLKRTGKSQSQSSQYLYQFCPLAQ</sequence>
<evidence type="ECO:0000313" key="2">
    <source>
        <dbReference type="Proteomes" id="UP000054279"/>
    </source>
</evidence>
<dbReference type="AlphaFoldDB" id="A0A0C9W514"/>